<dbReference type="InterPro" id="IPR013320">
    <property type="entry name" value="ConA-like_dom_sf"/>
</dbReference>
<evidence type="ECO:0000259" key="5">
    <source>
        <dbReference type="Pfam" id="PF00251"/>
    </source>
</evidence>
<organism evidence="8 9">
    <name type="scientific">Halogranum amylolyticum</name>
    <dbReference type="NCBI Taxonomy" id="660520"/>
    <lineage>
        <taxon>Archaea</taxon>
        <taxon>Methanobacteriati</taxon>
        <taxon>Methanobacteriota</taxon>
        <taxon>Stenosarchaea group</taxon>
        <taxon>Halobacteria</taxon>
        <taxon>Halobacteriales</taxon>
        <taxon>Haloferacaceae</taxon>
    </lineage>
</organism>
<dbReference type="EMBL" id="FODV01000001">
    <property type="protein sequence ID" value="SEO24324.1"/>
    <property type="molecule type" value="Genomic_DNA"/>
</dbReference>
<protein>
    <recommendedName>
        <fullName evidence="2">beta-fructofuranosidase</fullName>
        <ecNumber evidence="2">3.2.1.26</ecNumber>
    </recommendedName>
</protein>
<dbReference type="Proteomes" id="UP000199126">
    <property type="component" value="Unassembled WGS sequence"/>
</dbReference>
<dbReference type="SMART" id="SM00640">
    <property type="entry name" value="Glyco_32"/>
    <property type="match status" value="1"/>
</dbReference>
<dbReference type="SUPFAM" id="SSF51161">
    <property type="entry name" value="Trimeric LpxA-like enzymes"/>
    <property type="match status" value="1"/>
</dbReference>
<dbReference type="InterPro" id="IPR023296">
    <property type="entry name" value="Glyco_hydro_beta-prop_sf"/>
</dbReference>
<evidence type="ECO:0000259" key="6">
    <source>
        <dbReference type="Pfam" id="PF08244"/>
    </source>
</evidence>
<dbReference type="SUPFAM" id="SSF49899">
    <property type="entry name" value="Concanavalin A-like lectins/glucanases"/>
    <property type="match status" value="1"/>
</dbReference>
<dbReference type="InterPro" id="IPR013148">
    <property type="entry name" value="Glyco_hydro_32_N"/>
</dbReference>
<dbReference type="GO" id="GO:0004564">
    <property type="term" value="F:beta-fructofuranosidase activity"/>
    <property type="evidence" value="ECO:0007669"/>
    <property type="project" value="UniProtKB-EC"/>
</dbReference>
<sequence length="716" mass="78758">MIDSSVRVGCLHLDDLSPEQHAAYDWCAETGVERDYLPVDDVVQGTTELSSYDVLWWHCDEPVDADRVTALEGPVGAYLRDGGGLLLGLRALAAVEALGIDPVGPDATGVEEVPESTGLLVKRLHAAHPAFDGFDGLRVPTRGPGGAQPFARYEGRLPSTGDVLASTVHGDADHPRQVSTLSWTVGAGTVVGAGAGVTFDVPPEEDHAGRRDRFVGNVLSYLASETEATSTTRPQTREGFQRLRDALAGDHNRPRYHLSPPANWLNDPNGLIHWDGQYHVFYQYNPGGPYHSTIHWGHAVSDDLLHWRDEPVALAPTPDSPDADGCWSGCAVDDDGTATLLYTGGQDRKQLPCLATTTDPDLRTWEKLDANPVIEEPPAELHVLGSDHWEAEFRDHSVWFDDGTWYQLIGSGIVDVGGTALLYRSEDLREWDYLGPLLTGDVAETGHMWECPELLDFGDRQLLHVSNYDTVPYYVGVVRDGRLDPERSGVLDYGEFYAPQSMQCDDGRQLTWGWVKETREESAQWDAGWSGLLSLPRLLDLDEDGTLRQRPARELRQLRGEHVHHEGVTLSPTDPSVLDVRGVALEFDVELELDGAEEFGLVVRESPDGVERTPIRYTGDEIVVDRAHASRSTEVATSAQTMPVDDGGSLRLRAFLDGSTLELFADDRRCLTTRVYPTRDDSDGVSIYAKGGAVTVDRLDVWQLEATWPEFGSGPE</sequence>
<dbReference type="InterPro" id="IPR011004">
    <property type="entry name" value="Trimer_LpxA-like_sf"/>
</dbReference>
<feature type="domain" description="Glycosyl hydrolase family 32 C-terminal" evidence="6">
    <location>
        <begin position="554"/>
        <end position="703"/>
    </location>
</feature>
<evidence type="ECO:0000256" key="3">
    <source>
        <dbReference type="ARBA" id="ARBA00022801"/>
    </source>
</evidence>
<keyword evidence="3" id="KW-0378">Hydrolase</keyword>
<accession>A0A1H8N408</accession>
<dbReference type="PROSITE" id="PS00609">
    <property type="entry name" value="GLYCOSYL_HYDROL_F32"/>
    <property type="match status" value="1"/>
</dbReference>
<keyword evidence="9" id="KW-1185">Reference proteome</keyword>
<evidence type="ECO:0000256" key="1">
    <source>
        <dbReference type="ARBA" id="ARBA00009902"/>
    </source>
</evidence>
<dbReference type="AlphaFoldDB" id="A0A1H8N408"/>
<dbReference type="Pfam" id="PF16324">
    <property type="entry name" value="DUF4960"/>
    <property type="match status" value="1"/>
</dbReference>
<dbReference type="PANTHER" id="PTHR43101:SF1">
    <property type="entry name" value="BETA-FRUCTOSIDASE"/>
    <property type="match status" value="1"/>
</dbReference>
<dbReference type="Pfam" id="PF08244">
    <property type="entry name" value="Glyco_hydro_32C"/>
    <property type="match status" value="1"/>
</dbReference>
<dbReference type="RefSeq" id="WP_089820677.1">
    <property type="nucleotide sequence ID" value="NZ_FODV01000001.1"/>
</dbReference>
<dbReference type="GO" id="GO:0005975">
    <property type="term" value="P:carbohydrate metabolic process"/>
    <property type="evidence" value="ECO:0007669"/>
    <property type="project" value="InterPro"/>
</dbReference>
<dbReference type="Pfam" id="PF00251">
    <property type="entry name" value="Glyco_hydro_32N"/>
    <property type="match status" value="1"/>
</dbReference>
<dbReference type="PANTHER" id="PTHR43101">
    <property type="entry name" value="BETA-FRUCTOSIDASE"/>
    <property type="match status" value="1"/>
</dbReference>
<evidence type="ECO:0000313" key="9">
    <source>
        <dbReference type="Proteomes" id="UP000199126"/>
    </source>
</evidence>
<dbReference type="CDD" id="cd08996">
    <property type="entry name" value="GH32_FFase"/>
    <property type="match status" value="1"/>
</dbReference>
<feature type="domain" description="DUF4960" evidence="7">
    <location>
        <begin position="17"/>
        <end position="102"/>
    </location>
</feature>
<evidence type="ECO:0000313" key="8">
    <source>
        <dbReference type="EMBL" id="SEO24324.1"/>
    </source>
</evidence>
<dbReference type="InterPro" id="IPR018053">
    <property type="entry name" value="Glyco_hydro_32_AS"/>
</dbReference>
<keyword evidence="4" id="KW-0326">Glycosidase</keyword>
<evidence type="ECO:0000256" key="2">
    <source>
        <dbReference type="ARBA" id="ARBA00012758"/>
    </source>
</evidence>
<dbReference type="OrthoDB" id="166931at2157"/>
<dbReference type="Gene3D" id="2.115.10.20">
    <property type="entry name" value="Glycosyl hydrolase domain, family 43"/>
    <property type="match status" value="1"/>
</dbReference>
<feature type="domain" description="Glycosyl hydrolase family 32 N-terminal" evidence="5">
    <location>
        <begin position="257"/>
        <end position="551"/>
    </location>
</feature>
<dbReference type="InterPro" id="IPR051214">
    <property type="entry name" value="GH32_Enzymes"/>
</dbReference>
<comment type="similarity">
    <text evidence="1">Belongs to the glycosyl hydrolase 32 family.</text>
</comment>
<dbReference type="EC" id="3.2.1.26" evidence="2"/>
<name>A0A1H8N408_9EURY</name>
<evidence type="ECO:0000259" key="7">
    <source>
        <dbReference type="Pfam" id="PF16324"/>
    </source>
</evidence>
<dbReference type="Gene3D" id="2.60.120.560">
    <property type="entry name" value="Exo-inulinase, domain 1"/>
    <property type="match status" value="1"/>
</dbReference>
<evidence type="ECO:0000256" key="4">
    <source>
        <dbReference type="ARBA" id="ARBA00023295"/>
    </source>
</evidence>
<reference evidence="9" key="1">
    <citation type="submission" date="2016-10" db="EMBL/GenBank/DDBJ databases">
        <authorList>
            <person name="Varghese N."/>
            <person name="Submissions S."/>
        </authorList>
    </citation>
    <scope>NUCLEOTIDE SEQUENCE [LARGE SCALE GENOMIC DNA]</scope>
    <source>
        <strain evidence="9">CGMCC 1.10121</strain>
    </source>
</reference>
<dbReference type="SUPFAM" id="SSF75005">
    <property type="entry name" value="Arabinanase/levansucrase/invertase"/>
    <property type="match status" value="1"/>
</dbReference>
<dbReference type="InterPro" id="IPR013189">
    <property type="entry name" value="Glyco_hydro_32_C"/>
</dbReference>
<dbReference type="InterPro" id="IPR032526">
    <property type="entry name" value="DUF4960"/>
</dbReference>
<gene>
    <name evidence="8" type="ORF">SAMN04487948_101292</name>
</gene>
<dbReference type="InterPro" id="IPR001362">
    <property type="entry name" value="Glyco_hydro_32"/>
</dbReference>
<proteinExistence type="inferred from homology"/>